<dbReference type="AlphaFoldDB" id="A0A229P018"/>
<feature type="coiled-coil region" evidence="4">
    <location>
        <begin position="674"/>
        <end position="740"/>
    </location>
</feature>
<name>A0A229P018_9BACL</name>
<feature type="coiled-coil region" evidence="4">
    <location>
        <begin position="611"/>
        <end position="645"/>
    </location>
</feature>
<comment type="similarity">
    <text evidence="1">Belongs to the SMC family. SbcC subfamily.</text>
</comment>
<comment type="caution">
    <text evidence="7">The sequence shown here is derived from an EMBL/GenBank/DDBJ whole genome shotgun (WGS) entry which is preliminary data.</text>
</comment>
<evidence type="ECO:0000259" key="6">
    <source>
        <dbReference type="Pfam" id="PF13476"/>
    </source>
</evidence>
<protein>
    <recommendedName>
        <fullName evidence="3">Nuclease SbcCD subunit C</fullName>
    </recommendedName>
</protein>
<keyword evidence="7" id="KW-0378">Hydrolase</keyword>
<dbReference type="Pfam" id="PF13558">
    <property type="entry name" value="SbcC_Walker_B"/>
    <property type="match status" value="1"/>
</dbReference>
<evidence type="ECO:0000256" key="3">
    <source>
        <dbReference type="ARBA" id="ARBA00013368"/>
    </source>
</evidence>
<proteinExistence type="inferred from homology"/>
<dbReference type="Gene3D" id="3.40.50.300">
    <property type="entry name" value="P-loop containing nucleotide triphosphate hydrolases"/>
    <property type="match status" value="2"/>
</dbReference>
<reference evidence="7 8" key="1">
    <citation type="submission" date="2017-07" db="EMBL/GenBank/DDBJ databases">
        <title>Paenibacillus herberti R33 genome sequencing and assembly.</title>
        <authorList>
            <person name="Su W."/>
        </authorList>
    </citation>
    <scope>NUCLEOTIDE SEQUENCE [LARGE SCALE GENOMIC DNA]</scope>
    <source>
        <strain evidence="7 8">R33</strain>
    </source>
</reference>
<feature type="coiled-coil region" evidence="4">
    <location>
        <begin position="545"/>
        <end position="579"/>
    </location>
</feature>
<feature type="compositionally biased region" description="Basic and acidic residues" evidence="5">
    <location>
        <begin position="349"/>
        <end position="360"/>
    </location>
</feature>
<dbReference type="SUPFAM" id="SSF52540">
    <property type="entry name" value="P-loop containing nucleoside triphosphate hydrolases"/>
    <property type="match status" value="1"/>
</dbReference>
<dbReference type="Pfam" id="PF13476">
    <property type="entry name" value="AAA_23"/>
    <property type="match status" value="1"/>
</dbReference>
<dbReference type="EMBL" id="NMUQ01000001">
    <property type="protein sequence ID" value="OXM15603.1"/>
    <property type="molecule type" value="Genomic_DNA"/>
</dbReference>
<comment type="subunit">
    <text evidence="2">Heterodimer of SbcC and SbcD.</text>
</comment>
<feature type="coiled-coil region" evidence="4">
    <location>
        <begin position="396"/>
        <end position="432"/>
    </location>
</feature>
<feature type="region of interest" description="Disordered" evidence="5">
    <location>
        <begin position="349"/>
        <end position="384"/>
    </location>
</feature>
<keyword evidence="7" id="KW-0269">Exonuclease</keyword>
<evidence type="ECO:0000313" key="7">
    <source>
        <dbReference type="EMBL" id="OXM15603.1"/>
    </source>
</evidence>
<organism evidence="7 8">
    <name type="scientific">Paenibacillus herberti</name>
    <dbReference type="NCBI Taxonomy" id="1619309"/>
    <lineage>
        <taxon>Bacteria</taxon>
        <taxon>Bacillati</taxon>
        <taxon>Bacillota</taxon>
        <taxon>Bacilli</taxon>
        <taxon>Bacillales</taxon>
        <taxon>Paenibacillaceae</taxon>
        <taxon>Paenibacillus</taxon>
    </lineage>
</organism>
<dbReference type="InterPro" id="IPR038729">
    <property type="entry name" value="Rad50/SbcC_AAA"/>
</dbReference>
<dbReference type="GO" id="GO:0016887">
    <property type="term" value="F:ATP hydrolysis activity"/>
    <property type="evidence" value="ECO:0007669"/>
    <property type="project" value="InterPro"/>
</dbReference>
<dbReference type="PANTHER" id="PTHR32114">
    <property type="entry name" value="ABC TRANSPORTER ABCH.3"/>
    <property type="match status" value="1"/>
</dbReference>
<evidence type="ECO:0000256" key="4">
    <source>
        <dbReference type="SAM" id="Coils"/>
    </source>
</evidence>
<dbReference type="Proteomes" id="UP000215145">
    <property type="component" value="Unassembled WGS sequence"/>
</dbReference>
<gene>
    <name evidence="7" type="ORF">CGZ75_02395</name>
</gene>
<dbReference type="GO" id="GO:0006302">
    <property type="term" value="P:double-strand break repair"/>
    <property type="evidence" value="ECO:0007669"/>
    <property type="project" value="InterPro"/>
</dbReference>
<dbReference type="RefSeq" id="WP_089522697.1">
    <property type="nucleotide sequence ID" value="NZ_NMUQ01000001.1"/>
</dbReference>
<feature type="coiled-coil region" evidence="4">
    <location>
        <begin position="461"/>
        <end position="495"/>
    </location>
</feature>
<evidence type="ECO:0000256" key="5">
    <source>
        <dbReference type="SAM" id="MobiDB-lite"/>
    </source>
</evidence>
<feature type="coiled-coil region" evidence="4">
    <location>
        <begin position="769"/>
        <end position="796"/>
    </location>
</feature>
<dbReference type="GO" id="GO:0004527">
    <property type="term" value="F:exonuclease activity"/>
    <property type="evidence" value="ECO:0007669"/>
    <property type="project" value="UniProtKB-KW"/>
</dbReference>
<keyword evidence="4" id="KW-0175">Coiled coil</keyword>
<sequence>MRPITLTMTAFGPYRDEETIDFEPLHGRGLFVISGQTGAGKTTVFDALCYALYGAASGEDRAETRMLRSHFASDAQPTSVELVFAVRGRKYRVLRQMPHRRGGNKSETGGKAELYELTENGETPLTDRFHIKEVDAKLEELVGLTKDQFSQIVMLPQGEFRKLLTSDTENKEEILRRLFGTELYRRLEESFAVRARELREAVKDNRQRLLYIGEQVRSSLPTREEGPLATVLAQEHAGALQLLDGLAEEERHYVELALQLQALRVAADAAWEAQRARLTEASRVNGRLNELQAARRAAEQLEARGGEMSELEQRLVAAERAERLAPYEEQAQRSAAEAAAVERRRGEAAEAKQRAARELEAAAAEAAAEAAREPERREAEREQQRLSELLPLVRTLGERRAELERLRADEQRLAAELERAAAEQERGRAERRELTGRLEGQERELEVLPERERRLDFLLRRHELLKTLRAAGEQAEQLERSRAEREGAAHGLRQETEQLEQRWIEGQAGRLAAHLHDGKPCPVCGSEEHPVKASEDVGTISREELQAAKERLLHFERELAAATAQVAAAQERTAEADARRDEMEVSGEPLELQLTSTLEEGRELRVECQRLKTLQAERGPLREALAALERRLEALEAQRERLQGQQQPLALDIAARSSRLEAELAAVPEPLQDAAELERRSAAAERLAAGLAAALRQAQERHARAGAGAAEAAARLEQLAEQARGAAEAAEAARERLGAELAAAGFASAEAWLAARLEEATREQGRRALEAHRSGLAAQRRLAEELERELAGQERSELELLGAEAERLGAERESADASWREADRCRVQASALGASVSEAARRYGDSERELEEVADLHEMLKGDNSLKISFERYILIEFLEQILHAANERLRELSSGQFVLERSGRLEARGRQSGLGLDVYDSYTGQNRDVKSLSGGEKFNASLALALGMTDVIQSNRGGVSIEMMFIDEGFGSLDEEALGRAISALADLQKAGRLIGVISHVQELKDAFPAVLEVRKTKEGHSSTELIIK</sequence>
<feature type="compositionally biased region" description="Basic and acidic residues" evidence="5">
    <location>
        <begin position="370"/>
        <end position="384"/>
    </location>
</feature>
<keyword evidence="8" id="KW-1185">Reference proteome</keyword>
<evidence type="ECO:0000256" key="1">
    <source>
        <dbReference type="ARBA" id="ARBA00006930"/>
    </source>
</evidence>
<accession>A0A229P018</accession>
<dbReference type="PANTHER" id="PTHR32114:SF2">
    <property type="entry name" value="ABC TRANSPORTER ABCH.3"/>
    <property type="match status" value="1"/>
</dbReference>
<dbReference type="OrthoDB" id="9795626at2"/>
<feature type="domain" description="Rad50/SbcC-type AAA" evidence="6">
    <location>
        <begin position="6"/>
        <end position="204"/>
    </location>
</feature>
<keyword evidence="7" id="KW-0540">Nuclease</keyword>
<evidence type="ECO:0000256" key="2">
    <source>
        <dbReference type="ARBA" id="ARBA00011322"/>
    </source>
</evidence>
<evidence type="ECO:0000313" key="8">
    <source>
        <dbReference type="Proteomes" id="UP000215145"/>
    </source>
</evidence>
<dbReference type="InterPro" id="IPR027417">
    <property type="entry name" value="P-loop_NTPase"/>
</dbReference>
<feature type="coiled-coil region" evidence="4">
    <location>
        <begin position="281"/>
        <end position="321"/>
    </location>
</feature>